<organism evidence="3 4">
    <name type="scientific">Saprospira grandis DSM 2844</name>
    <dbReference type="NCBI Taxonomy" id="694433"/>
    <lineage>
        <taxon>Bacteria</taxon>
        <taxon>Pseudomonadati</taxon>
        <taxon>Bacteroidota</taxon>
        <taxon>Saprospiria</taxon>
        <taxon>Saprospirales</taxon>
        <taxon>Saprospiraceae</taxon>
        <taxon>Saprospira</taxon>
    </lineage>
</organism>
<gene>
    <name evidence="3" type="ORF">SapgrDRAFT_2432</name>
</gene>
<keyword evidence="3" id="KW-0238">DNA-binding</keyword>
<dbReference type="Proteomes" id="UP000005113">
    <property type="component" value="Unassembled WGS sequence"/>
</dbReference>
<reference evidence="4" key="1">
    <citation type="journal article" date="2012" name="Stand. Genomic Sci.">
        <title>Permanent draft genome sequence of the gliding predator Saprospira grandis strain Sa g1 (= HR1).</title>
        <authorList>
            <person name="Mavromatis K."/>
            <person name="Chertkov O."/>
            <person name="Lapidus A."/>
            <person name="Nolan M."/>
            <person name="Lucas S."/>
            <person name="Tice H."/>
            <person name="Del Rio T.G."/>
            <person name="Cheng J.F."/>
            <person name="Han C."/>
            <person name="Tapia R."/>
            <person name="Bruce D."/>
            <person name="Goodwin L.A."/>
            <person name="Pitluck S."/>
            <person name="Huntemann M."/>
            <person name="Liolios K."/>
            <person name="Pagani I."/>
            <person name="Ivanova N."/>
            <person name="Mikhailova N."/>
            <person name="Pati A."/>
            <person name="Chen A."/>
            <person name="Palaniappan K."/>
            <person name="Land M."/>
            <person name="Brambilla E.M."/>
            <person name="Rohde M."/>
            <person name="Spring S."/>
            <person name="Goker M."/>
            <person name="Detter J.C."/>
            <person name="Bristow J."/>
            <person name="Eisen J.A."/>
            <person name="Markowitz V."/>
            <person name="Hugenholtz P."/>
            <person name="Kyrpides N.C."/>
            <person name="Klenk H.P."/>
            <person name="Woyke T."/>
        </authorList>
    </citation>
    <scope>NUCLEOTIDE SEQUENCE [LARGE SCALE GENOMIC DNA]</scope>
    <source>
        <strain evidence="4">DSM 2844</strain>
    </source>
</reference>
<evidence type="ECO:0000256" key="1">
    <source>
        <dbReference type="SAM" id="Phobius"/>
    </source>
</evidence>
<name>J0XY78_9BACT</name>
<dbReference type="SMART" id="SM00850">
    <property type="entry name" value="LytTR"/>
    <property type="match status" value="1"/>
</dbReference>
<feature type="domain" description="HTH LytTR-type" evidence="2">
    <location>
        <begin position="78"/>
        <end position="178"/>
    </location>
</feature>
<proteinExistence type="predicted"/>
<evidence type="ECO:0000313" key="4">
    <source>
        <dbReference type="Proteomes" id="UP000005113"/>
    </source>
</evidence>
<dbReference type="AlphaFoldDB" id="J0XY78"/>
<dbReference type="EMBL" id="JH719942">
    <property type="protein sequence ID" value="EJF54091.1"/>
    <property type="molecule type" value="Genomic_DNA"/>
</dbReference>
<evidence type="ECO:0000259" key="2">
    <source>
        <dbReference type="SMART" id="SM00850"/>
    </source>
</evidence>
<accession>J0XY78</accession>
<dbReference type="HOGENOM" id="CLU_1460312_0_0_10"/>
<sequence length="185" mass="21247">MYTIIKGIFMLAGIISLSLLSILGIFYLQENPNLLKEGNMQLPNTAALKQAMLNMGNASEVDNHYFFLKMNQEEEDSKDFYCINHRQILYAESDRLVLLFEGKERKIPIENMLNKLKSELGADFLSGKSIIVNKRAIVSIHEFNNPYNDSKTYHARLVNGEQVDISRSIFRQIKDAQTIKRAEIN</sequence>
<protein>
    <submittedName>
        <fullName evidence="3">DNA-binding protein, LytTr</fullName>
    </submittedName>
</protein>
<evidence type="ECO:0000313" key="3">
    <source>
        <dbReference type="EMBL" id="EJF54091.1"/>
    </source>
</evidence>
<dbReference type="RefSeq" id="WP_002659811.1">
    <property type="nucleotide sequence ID" value="NZ_JH719942.1"/>
</dbReference>
<keyword evidence="1" id="KW-0812">Transmembrane</keyword>
<dbReference type="GO" id="GO:0003677">
    <property type="term" value="F:DNA binding"/>
    <property type="evidence" value="ECO:0007669"/>
    <property type="project" value="UniProtKB-KW"/>
</dbReference>
<keyword evidence="1" id="KW-1133">Transmembrane helix</keyword>
<keyword evidence="1" id="KW-0472">Membrane</keyword>
<feature type="transmembrane region" description="Helical" evidence="1">
    <location>
        <begin position="7"/>
        <end position="28"/>
    </location>
</feature>
<dbReference type="InterPro" id="IPR007492">
    <property type="entry name" value="LytTR_DNA-bd_dom"/>
</dbReference>
<dbReference type="Gene3D" id="2.40.50.1020">
    <property type="entry name" value="LytTr DNA-binding domain"/>
    <property type="match status" value="1"/>
</dbReference>
<dbReference type="Pfam" id="PF04397">
    <property type="entry name" value="LytTR"/>
    <property type="match status" value="1"/>
</dbReference>